<dbReference type="SUPFAM" id="SSF48350">
    <property type="entry name" value="GTPase activation domain, GAP"/>
    <property type="match status" value="1"/>
</dbReference>
<keyword evidence="3" id="KW-1185">Reference proteome</keyword>
<dbReference type="Pfam" id="PF00616">
    <property type="entry name" value="RasGAP"/>
    <property type="match status" value="1"/>
</dbReference>
<proteinExistence type="predicted"/>
<protein>
    <submittedName>
        <fullName evidence="4">Ras-GAP domain-containing protein</fullName>
    </submittedName>
</protein>
<evidence type="ECO:0000313" key="3">
    <source>
        <dbReference type="Proteomes" id="UP000887565"/>
    </source>
</evidence>
<dbReference type="PROSITE" id="PS50018">
    <property type="entry name" value="RAS_GTPASE_ACTIV_2"/>
    <property type="match status" value="1"/>
</dbReference>
<accession>A0A915K5S7</accession>
<organism evidence="3 4">
    <name type="scientific">Romanomermis culicivorax</name>
    <name type="common">Nematode worm</name>
    <dbReference type="NCBI Taxonomy" id="13658"/>
    <lineage>
        <taxon>Eukaryota</taxon>
        <taxon>Metazoa</taxon>
        <taxon>Ecdysozoa</taxon>
        <taxon>Nematoda</taxon>
        <taxon>Enoplea</taxon>
        <taxon>Dorylaimia</taxon>
        <taxon>Mermithida</taxon>
        <taxon>Mermithoidea</taxon>
        <taxon>Mermithidae</taxon>
        <taxon>Romanomermis</taxon>
    </lineage>
</organism>
<feature type="domain" description="Ras-GAP" evidence="2">
    <location>
        <begin position="1"/>
        <end position="158"/>
    </location>
</feature>
<keyword evidence="1" id="KW-0343">GTPase activation</keyword>
<dbReference type="WBParaSite" id="nRc.2.0.1.t33693-RA">
    <property type="protein sequence ID" value="nRc.2.0.1.t33693-RA"/>
    <property type="gene ID" value="nRc.2.0.1.g33693"/>
</dbReference>
<dbReference type="InterPro" id="IPR008936">
    <property type="entry name" value="Rho_GTPase_activation_prot"/>
</dbReference>
<dbReference type="InterPro" id="IPR001936">
    <property type="entry name" value="RasGAP_dom"/>
</dbReference>
<evidence type="ECO:0000259" key="2">
    <source>
        <dbReference type="PROSITE" id="PS50018"/>
    </source>
</evidence>
<evidence type="ECO:0000313" key="4">
    <source>
        <dbReference type="WBParaSite" id="nRc.2.0.1.t33693-RA"/>
    </source>
</evidence>
<sequence>IDFRKSHKVESKLNSSCSFESGNSVSNVASSSCSTYPSSSVNDYGAVSAYSGIALTERDHASLLINFTRAICHSLKESVTYFPKSAQHILNRLKIRVVEKWPDDLQVSVRAVSSFLFLRLICLALLNPKQYELINEPSHDYAQRNLLLITRVLQKAANVREKRCGLSPDDDDYDLLESINSSFADIKKDVADFIEIVSAPCALPKNYTKPCDVATHFATIISLAQKHLGKIKTEPMNRVSAFLSVIEMLKNHLNRYMGEISRNTLCGVKRTSNIIL</sequence>
<dbReference type="InterPro" id="IPR039360">
    <property type="entry name" value="Ras_GTPase"/>
</dbReference>
<reference evidence="4" key="1">
    <citation type="submission" date="2022-11" db="UniProtKB">
        <authorList>
            <consortium name="WormBaseParasite"/>
        </authorList>
    </citation>
    <scope>IDENTIFICATION</scope>
</reference>
<dbReference type="Gene3D" id="1.10.506.10">
    <property type="entry name" value="GTPase Activation - p120gap, domain 1"/>
    <property type="match status" value="2"/>
</dbReference>
<dbReference type="AlphaFoldDB" id="A0A915K5S7"/>
<dbReference type="PANTHER" id="PTHR10194">
    <property type="entry name" value="RAS GTPASE-ACTIVATING PROTEINS"/>
    <property type="match status" value="1"/>
</dbReference>
<evidence type="ECO:0000256" key="1">
    <source>
        <dbReference type="ARBA" id="ARBA00022468"/>
    </source>
</evidence>
<name>A0A915K5S7_ROMCU</name>
<dbReference type="GO" id="GO:0005096">
    <property type="term" value="F:GTPase activator activity"/>
    <property type="evidence" value="ECO:0007669"/>
    <property type="project" value="UniProtKB-KW"/>
</dbReference>
<dbReference type="Proteomes" id="UP000887565">
    <property type="component" value="Unplaced"/>
</dbReference>
<dbReference type="PANTHER" id="PTHR10194:SF60">
    <property type="entry name" value="RAS GTPASE-ACTIVATING PROTEIN RASKOL"/>
    <property type="match status" value="1"/>
</dbReference>